<reference evidence="3 4" key="1">
    <citation type="submission" date="2018-11" db="EMBL/GenBank/DDBJ databases">
        <authorList>
            <person name="Da X."/>
        </authorList>
    </citation>
    <scope>NUCLEOTIDE SEQUENCE [LARGE SCALE GENOMIC DNA]</scope>
    <source>
        <strain evidence="3 4">S14-144</strain>
    </source>
</reference>
<gene>
    <name evidence="3" type="ORF">EH165_03595</name>
</gene>
<accession>A0A3G8ZJJ9</accession>
<name>A0A3G8ZJJ9_9ACTN</name>
<dbReference type="Gene3D" id="3.10.450.50">
    <property type="match status" value="1"/>
</dbReference>
<dbReference type="Proteomes" id="UP000268084">
    <property type="component" value="Chromosome"/>
</dbReference>
<comment type="similarity">
    <text evidence="1">Belongs to the UPF0225 family.</text>
</comment>
<dbReference type="HAMAP" id="MF_00612">
    <property type="entry name" value="UPF0225"/>
    <property type="match status" value="1"/>
</dbReference>
<dbReference type="KEGG" id="nak:EH165_03595"/>
<evidence type="ECO:0000313" key="3">
    <source>
        <dbReference type="EMBL" id="AZI57380.1"/>
    </source>
</evidence>
<dbReference type="EMBL" id="CP034170">
    <property type="protein sequence ID" value="AZI57380.1"/>
    <property type="molecule type" value="Genomic_DNA"/>
</dbReference>
<evidence type="ECO:0000256" key="1">
    <source>
        <dbReference type="HAMAP-Rule" id="MF_00612"/>
    </source>
</evidence>
<dbReference type="InterPro" id="IPR032710">
    <property type="entry name" value="NTF2-like_dom_sf"/>
</dbReference>
<sequence length="132" mass="14882">MKQRQQDAQCPCGTGYTYGQCCGPLHQQHTVATTAEQLMRSRYSAFALGLADYLRLSWHSATRPAEIDLDARQRWTKLEILDTSGSSLLESAGTVRFRATYRLGRETGCLVENSRFAREGGQWRYVDAVSSR</sequence>
<dbReference type="OrthoDB" id="21421at2"/>
<evidence type="ECO:0000313" key="4">
    <source>
        <dbReference type="Proteomes" id="UP000268084"/>
    </source>
</evidence>
<organism evidence="3 4">
    <name type="scientific">Nakamurella antarctica</name>
    <dbReference type="NCBI Taxonomy" id="1902245"/>
    <lineage>
        <taxon>Bacteria</taxon>
        <taxon>Bacillati</taxon>
        <taxon>Actinomycetota</taxon>
        <taxon>Actinomycetes</taxon>
        <taxon>Nakamurellales</taxon>
        <taxon>Nakamurellaceae</taxon>
        <taxon>Nakamurella</taxon>
    </lineage>
</organism>
<evidence type="ECO:0000259" key="2">
    <source>
        <dbReference type="Pfam" id="PF17775"/>
    </source>
</evidence>
<dbReference type="SUPFAM" id="SSF54427">
    <property type="entry name" value="NTF2-like"/>
    <property type="match status" value="1"/>
</dbReference>
<dbReference type="PANTHER" id="PTHR33747:SF1">
    <property type="entry name" value="ADENYLATE CYCLASE-ASSOCIATED CAP C-TERMINAL DOMAIN-CONTAINING PROTEIN"/>
    <property type="match status" value="1"/>
</dbReference>
<dbReference type="PANTHER" id="PTHR33747">
    <property type="entry name" value="UPF0225 PROTEIN SCO1677"/>
    <property type="match status" value="1"/>
</dbReference>
<dbReference type="Pfam" id="PF17775">
    <property type="entry name" value="YchJ_M-like"/>
    <property type="match status" value="1"/>
</dbReference>
<feature type="domain" description="YchJ-like middle NTF2-like" evidence="2">
    <location>
        <begin position="34"/>
        <end position="128"/>
    </location>
</feature>
<dbReference type="InterPro" id="IPR023006">
    <property type="entry name" value="YchJ-like"/>
</dbReference>
<dbReference type="AlphaFoldDB" id="A0A3G8ZJJ9"/>
<dbReference type="RefSeq" id="WP_124798065.1">
    <property type="nucleotide sequence ID" value="NZ_CP034170.1"/>
</dbReference>
<keyword evidence="4" id="KW-1185">Reference proteome</keyword>
<dbReference type="InterPro" id="IPR048469">
    <property type="entry name" value="YchJ-like_M"/>
</dbReference>
<reference evidence="3 4" key="2">
    <citation type="submission" date="2018-12" db="EMBL/GenBank/DDBJ databases">
        <title>Nakamurella antarcticus sp. nov., isolated from Antarctica South Shetland Islands soil.</title>
        <authorList>
            <person name="Peng F."/>
        </authorList>
    </citation>
    <scope>NUCLEOTIDE SEQUENCE [LARGE SCALE GENOMIC DNA]</scope>
    <source>
        <strain evidence="3 4">S14-144</strain>
    </source>
</reference>
<proteinExistence type="inferred from homology"/>
<protein>
    <recommendedName>
        <fullName evidence="1">UPF0225 protein EH165_03595</fullName>
    </recommendedName>
</protein>